<evidence type="ECO:0000256" key="4">
    <source>
        <dbReference type="ARBA" id="ARBA00022741"/>
    </source>
</evidence>
<dbReference type="NCBIfam" id="TIGR01536">
    <property type="entry name" value="asn_synth_AEB"/>
    <property type="match status" value="1"/>
</dbReference>
<sequence length="591" mass="68508">MCGIHVVWGKGANEEALNVLMDSAKHRGPDQEDKLSPWPGIWIGVNRLKILHPGPEADQPFWSPDGNHLLIWNGEIYNYQDLRNLLLKMGVEFFTQSDTEVLLHWLKIFGTAGLEKLQGMFALVFVDLPAQNILVARDKNGEKPLYYHQTHDSLFISSESRGIAKLIGSAVDMVQVEYFHYLRTPQPGKTFFKGVKEWKPARFSLIRDQSAFRWDDIPKKKKLEKEKTQSRFTELLKDAVLKQFHADVPIGMLLSGGSDSTLLYALWYYETGVPLPAFTAQFEPAVQKNYDDCLAVKRLHKKIPFDQVSVDVNQSIFRDNWEDYLQNLDYPVGDSASFLVWLIGKKAKESVKVLISGAGADELWGGYQRHKAFHTYLNNKELLLKISPFVGKLPIGRNWNKFFSGIDSDPRKTFLNFSALETLSSDLFEDYERVFRKKLPLYKQMLDFDRQIYLVQDILKIQDNALMAHGIEGRSPYLDQEMMNFWEQIENEEDLIGKKWIRQSLQDLELGWVADRKKLGFGLPLLEWLSEKNEFSSWVFSIVQEFGITYQKELPEVTKTILSRPQDFVKTHFLTIYNFFLLAEWLKLQKP</sequence>
<accession>A0ABT2GAG7</accession>
<evidence type="ECO:0000313" key="9">
    <source>
        <dbReference type="EMBL" id="MCS5490990.1"/>
    </source>
</evidence>
<name>A0ABT2GAG7_9BACT</name>
<keyword evidence="4" id="KW-0547">Nucleotide-binding</keyword>
<dbReference type="InterPro" id="IPR033738">
    <property type="entry name" value="AsnB_N"/>
</dbReference>
<keyword evidence="10" id="KW-1185">Reference proteome</keyword>
<proteinExistence type="inferred from homology"/>
<dbReference type="PANTHER" id="PTHR43284:SF1">
    <property type="entry name" value="ASPARAGINE SYNTHETASE"/>
    <property type="match status" value="1"/>
</dbReference>
<feature type="domain" description="Glutamine amidotransferase type-2" evidence="8">
    <location>
        <begin position="2"/>
        <end position="209"/>
    </location>
</feature>
<dbReference type="Gene3D" id="3.60.20.10">
    <property type="entry name" value="Glutamine Phosphoribosylpyrophosphate, subunit 1, domain 1"/>
    <property type="match status" value="1"/>
</dbReference>
<keyword evidence="9" id="KW-0436">Ligase</keyword>
<dbReference type="GO" id="GO:0004066">
    <property type="term" value="F:asparagine synthase (glutamine-hydrolyzing) activity"/>
    <property type="evidence" value="ECO:0007669"/>
    <property type="project" value="UniProtKB-EC"/>
</dbReference>
<dbReference type="InterPro" id="IPR051786">
    <property type="entry name" value="ASN_synthetase/amidase"/>
</dbReference>
<reference evidence="9 10" key="1">
    <citation type="submission" date="2022-08" db="EMBL/GenBank/DDBJ databases">
        <title>Algoriphagus sp. CAU 1643 isolated from mud.</title>
        <authorList>
            <person name="Kim W."/>
        </authorList>
    </citation>
    <scope>NUCLEOTIDE SEQUENCE [LARGE SCALE GENOMIC DNA]</scope>
    <source>
        <strain evidence="9 10">CAU 1643</strain>
    </source>
</reference>
<comment type="similarity">
    <text evidence="2">Belongs to the asparagine synthetase family.</text>
</comment>
<dbReference type="EMBL" id="JANWGH010000002">
    <property type="protein sequence ID" value="MCS5490990.1"/>
    <property type="molecule type" value="Genomic_DNA"/>
</dbReference>
<dbReference type="Pfam" id="PF13537">
    <property type="entry name" value="GATase_7"/>
    <property type="match status" value="1"/>
</dbReference>
<organism evidence="9 10">
    <name type="scientific">Algoriphagus limi</name>
    <dbReference type="NCBI Taxonomy" id="2975273"/>
    <lineage>
        <taxon>Bacteria</taxon>
        <taxon>Pseudomonadati</taxon>
        <taxon>Bacteroidota</taxon>
        <taxon>Cytophagia</taxon>
        <taxon>Cytophagales</taxon>
        <taxon>Cyclobacteriaceae</taxon>
        <taxon>Algoriphagus</taxon>
    </lineage>
</organism>
<dbReference type="InterPro" id="IPR017932">
    <property type="entry name" value="GATase_2_dom"/>
</dbReference>
<comment type="pathway">
    <text evidence="1">Amino-acid biosynthesis; L-asparagine biosynthesis; L-asparagine from L-aspartate (L-Gln route): step 1/1.</text>
</comment>
<dbReference type="InterPro" id="IPR001962">
    <property type="entry name" value="Asn_synthase"/>
</dbReference>
<evidence type="ECO:0000256" key="6">
    <source>
        <dbReference type="ARBA" id="ARBA00022962"/>
    </source>
</evidence>
<dbReference type="InterPro" id="IPR006426">
    <property type="entry name" value="Asn_synth_AEB"/>
</dbReference>
<dbReference type="InterPro" id="IPR029055">
    <property type="entry name" value="Ntn_hydrolases_N"/>
</dbReference>
<evidence type="ECO:0000256" key="3">
    <source>
        <dbReference type="ARBA" id="ARBA00012737"/>
    </source>
</evidence>
<dbReference type="RefSeq" id="WP_259414661.1">
    <property type="nucleotide sequence ID" value="NZ_JANWGH010000002.1"/>
</dbReference>
<evidence type="ECO:0000256" key="2">
    <source>
        <dbReference type="ARBA" id="ARBA00005752"/>
    </source>
</evidence>
<dbReference type="PROSITE" id="PS51278">
    <property type="entry name" value="GATASE_TYPE_2"/>
    <property type="match status" value="1"/>
</dbReference>
<evidence type="ECO:0000256" key="7">
    <source>
        <dbReference type="ARBA" id="ARBA00048741"/>
    </source>
</evidence>
<evidence type="ECO:0000256" key="1">
    <source>
        <dbReference type="ARBA" id="ARBA00005187"/>
    </source>
</evidence>
<keyword evidence="6" id="KW-0315">Glutamine amidotransferase</keyword>
<dbReference type="Proteomes" id="UP001206788">
    <property type="component" value="Unassembled WGS sequence"/>
</dbReference>
<gene>
    <name evidence="9" type="primary">asnB</name>
    <name evidence="9" type="ORF">NY014_11145</name>
</gene>
<dbReference type="CDD" id="cd01991">
    <property type="entry name" value="Asn_synthase_B_C"/>
    <property type="match status" value="1"/>
</dbReference>
<dbReference type="PIRSF" id="PIRSF001589">
    <property type="entry name" value="Asn_synthetase_glu-h"/>
    <property type="match status" value="1"/>
</dbReference>
<keyword evidence="5" id="KW-0067">ATP-binding</keyword>
<dbReference type="SUPFAM" id="SSF56235">
    <property type="entry name" value="N-terminal nucleophile aminohydrolases (Ntn hydrolases)"/>
    <property type="match status" value="1"/>
</dbReference>
<evidence type="ECO:0000256" key="5">
    <source>
        <dbReference type="ARBA" id="ARBA00022840"/>
    </source>
</evidence>
<dbReference type="Gene3D" id="3.40.50.620">
    <property type="entry name" value="HUPs"/>
    <property type="match status" value="1"/>
</dbReference>
<dbReference type="EC" id="6.3.5.4" evidence="3"/>
<dbReference type="SUPFAM" id="SSF52402">
    <property type="entry name" value="Adenine nucleotide alpha hydrolases-like"/>
    <property type="match status" value="1"/>
</dbReference>
<protein>
    <recommendedName>
        <fullName evidence="3">asparagine synthase (glutamine-hydrolyzing)</fullName>
        <ecNumber evidence="3">6.3.5.4</ecNumber>
    </recommendedName>
</protein>
<evidence type="ECO:0000259" key="8">
    <source>
        <dbReference type="PROSITE" id="PS51278"/>
    </source>
</evidence>
<dbReference type="CDD" id="cd00712">
    <property type="entry name" value="AsnB"/>
    <property type="match status" value="1"/>
</dbReference>
<evidence type="ECO:0000313" key="10">
    <source>
        <dbReference type="Proteomes" id="UP001206788"/>
    </source>
</evidence>
<dbReference type="Pfam" id="PF00733">
    <property type="entry name" value="Asn_synthase"/>
    <property type="match status" value="1"/>
</dbReference>
<comment type="catalytic activity">
    <reaction evidence="7">
        <text>L-aspartate + L-glutamine + ATP + H2O = L-asparagine + L-glutamate + AMP + diphosphate + H(+)</text>
        <dbReference type="Rhea" id="RHEA:12228"/>
        <dbReference type="ChEBI" id="CHEBI:15377"/>
        <dbReference type="ChEBI" id="CHEBI:15378"/>
        <dbReference type="ChEBI" id="CHEBI:29985"/>
        <dbReference type="ChEBI" id="CHEBI:29991"/>
        <dbReference type="ChEBI" id="CHEBI:30616"/>
        <dbReference type="ChEBI" id="CHEBI:33019"/>
        <dbReference type="ChEBI" id="CHEBI:58048"/>
        <dbReference type="ChEBI" id="CHEBI:58359"/>
        <dbReference type="ChEBI" id="CHEBI:456215"/>
        <dbReference type="EC" id="6.3.5.4"/>
    </reaction>
</comment>
<dbReference type="InterPro" id="IPR014729">
    <property type="entry name" value="Rossmann-like_a/b/a_fold"/>
</dbReference>
<dbReference type="PANTHER" id="PTHR43284">
    <property type="entry name" value="ASPARAGINE SYNTHETASE (GLUTAMINE-HYDROLYZING)"/>
    <property type="match status" value="1"/>
</dbReference>
<comment type="caution">
    <text evidence="9">The sequence shown here is derived from an EMBL/GenBank/DDBJ whole genome shotgun (WGS) entry which is preliminary data.</text>
</comment>